<dbReference type="PANTHER" id="PTHR12303:SF13">
    <property type="match status" value="1"/>
</dbReference>
<evidence type="ECO:0000256" key="1">
    <source>
        <dbReference type="SAM" id="Phobius"/>
    </source>
</evidence>
<dbReference type="HOGENOM" id="CLU_030612_2_0_1"/>
<evidence type="ECO:0000313" key="2">
    <source>
        <dbReference type="EMBL" id="KIV92354.1"/>
    </source>
</evidence>
<reference evidence="2 3" key="1">
    <citation type="submission" date="2015-01" db="EMBL/GenBank/DDBJ databases">
        <title>The Genome Sequence of Exophiala mesophila CBS40295.</title>
        <authorList>
            <consortium name="The Broad Institute Genomics Platform"/>
            <person name="Cuomo C."/>
            <person name="de Hoog S."/>
            <person name="Gorbushina A."/>
            <person name="Stielow B."/>
            <person name="Teixiera M."/>
            <person name="Abouelleil A."/>
            <person name="Chapman S.B."/>
            <person name="Priest M."/>
            <person name="Young S.K."/>
            <person name="Wortman J."/>
            <person name="Nusbaum C."/>
            <person name="Birren B."/>
        </authorList>
    </citation>
    <scope>NUCLEOTIDE SEQUENCE [LARGE SCALE GENOMIC DNA]</scope>
    <source>
        <strain evidence="2 3">CBS 40295</strain>
    </source>
</reference>
<dbReference type="EMBL" id="KN847523">
    <property type="protein sequence ID" value="KIV92354.1"/>
    <property type="molecule type" value="Genomic_DNA"/>
</dbReference>
<dbReference type="Pfam" id="PF07942">
    <property type="entry name" value="CARME"/>
    <property type="match status" value="1"/>
</dbReference>
<keyword evidence="1" id="KW-1133">Transmembrane helix</keyword>
<dbReference type="STRING" id="212818.A0A0D1ZEK3"/>
<dbReference type="RefSeq" id="XP_016223928.1">
    <property type="nucleotide sequence ID" value="XM_016371635.1"/>
</dbReference>
<dbReference type="OMA" id="IFETHIV"/>
<organism evidence="2 3">
    <name type="scientific">Exophiala mesophila</name>
    <name type="common">Black yeast-like fungus</name>
    <dbReference type="NCBI Taxonomy" id="212818"/>
    <lineage>
        <taxon>Eukaryota</taxon>
        <taxon>Fungi</taxon>
        <taxon>Dikarya</taxon>
        <taxon>Ascomycota</taxon>
        <taxon>Pezizomycotina</taxon>
        <taxon>Eurotiomycetes</taxon>
        <taxon>Chaetothyriomycetidae</taxon>
        <taxon>Chaetothyriales</taxon>
        <taxon>Herpotrichiellaceae</taxon>
        <taxon>Exophiala</taxon>
    </lineage>
</organism>
<dbReference type="Proteomes" id="UP000054302">
    <property type="component" value="Unassembled WGS sequence"/>
</dbReference>
<dbReference type="GeneID" id="27324646"/>
<evidence type="ECO:0000313" key="3">
    <source>
        <dbReference type="Proteomes" id="UP000054302"/>
    </source>
</evidence>
<feature type="transmembrane region" description="Helical" evidence="1">
    <location>
        <begin position="12"/>
        <end position="30"/>
    </location>
</feature>
<keyword evidence="1" id="KW-0472">Membrane</keyword>
<dbReference type="OrthoDB" id="4158463at2759"/>
<keyword evidence="3" id="KW-1185">Reference proteome</keyword>
<protein>
    <submittedName>
        <fullName evidence="2">Uncharacterized protein</fullName>
    </submittedName>
</protein>
<dbReference type="AlphaFoldDB" id="A0A0D1ZEK3"/>
<dbReference type="SMART" id="SM01296">
    <property type="entry name" value="N2227"/>
    <property type="match status" value="1"/>
</dbReference>
<accession>A0A0D1ZEK3</accession>
<dbReference type="InterPro" id="IPR012901">
    <property type="entry name" value="CARME"/>
</dbReference>
<proteinExistence type="predicted"/>
<dbReference type="InterPro" id="IPR029063">
    <property type="entry name" value="SAM-dependent_MTases_sf"/>
</dbReference>
<dbReference type="VEuPathDB" id="FungiDB:PV10_06801"/>
<dbReference type="SUPFAM" id="SSF53335">
    <property type="entry name" value="S-adenosyl-L-methionine-dependent methyltransferases"/>
    <property type="match status" value="1"/>
</dbReference>
<gene>
    <name evidence="2" type="ORF">PV10_06801</name>
</gene>
<name>A0A0D1ZEK3_EXOME</name>
<keyword evidence="1" id="KW-0812">Transmembrane</keyword>
<sequence>MQHNHSSWRPRYLILVLLGVLATVTRYLVFPINSQEQDHVTKAKHGQVHHFQTIFETHIVFEDVFEGCSSPHTSPRYQKQRDKFLSQLERSRNDVQAKKGPRYRLLQALYGFSRYEDVNSKEALRLESLYNKTSKEKKKFIESALTYQSNFDETRALFTSNNQLIKKIILRAMDHYQISQEELATFITSIEAHDQKDKAKPDKTSMSQALKHVVREWSTEGFHEWSGSYAVIRESLICLFPRQLNNSNRAYNTTQPSLRILLPGSGLNRIAHEVARLGQDVQVTANEFSPYMNIVYNYISTITVPFSMHFHPYIDSWSHQPSRAELHRRVHAPDTLPCLSDVVLVEGDFLRIFNDHKGQHWSATQDVLITHFFLDTARNVLSYMENIHRLLRPGGTWLNFGPLLWSYNAELQLSLEEVVRLAEAMGFEFLETSSEFGPETIPGLKVRSIHAPYGYNSRALSENAYKAQFWVATKR</sequence>
<dbReference type="Gene3D" id="3.40.50.150">
    <property type="entry name" value="Vaccinia Virus protein VP39"/>
    <property type="match status" value="1"/>
</dbReference>
<dbReference type="PANTHER" id="PTHR12303">
    <property type="entry name" value="CARNOSINE N-METHYLTRANSFERASE"/>
    <property type="match status" value="1"/>
</dbReference>
<dbReference type="GO" id="GO:0008757">
    <property type="term" value="F:S-adenosylmethionine-dependent methyltransferase activity"/>
    <property type="evidence" value="ECO:0007669"/>
    <property type="project" value="InterPro"/>
</dbReference>